<dbReference type="AlphaFoldDB" id="A0A395NEU6"/>
<dbReference type="SUPFAM" id="SSF81665">
    <property type="entry name" value="Calcium ATPase, transmembrane domain M"/>
    <property type="match status" value="1"/>
</dbReference>
<dbReference type="FunFam" id="1.20.1110.10:FF:000020">
    <property type="entry name" value="Sodium ion P-type ATPase"/>
    <property type="match status" value="1"/>
</dbReference>
<dbReference type="Gene3D" id="2.70.150.10">
    <property type="entry name" value="Calcium-transporting ATPase, cytoplasmic transduction domain A"/>
    <property type="match status" value="1"/>
</dbReference>
<sequence>MRLQNYGKNNLGETEGTQLIGITIARIANAMTIVLILAMAVSYGIKSYIEGGVITFVILLNVVAGFLQEYSAGKRIDSLRSLSSPTATVVKDFKAGDTIPADIRLIEVVNFETDETFLTGGSLPVRKNEDAIFDDATGPGDHLNVAYSSSTVTKGRAKGVVFTTGASTEIGASASVIQNHDSKIRPVQHKADGSAKPRRYLEAYTLTLADAIRRFIGVNRNVIVRNLKSLEALGAVTDICSDGTGTLTQGKMVARGAWIPSKGTYTIGNSPSPFDAAAGDIRYDPRQPREINLNQGGDACGIVASAEEFLSQSSTALTDFLRVAFLANLATVVQKDGLVSHDGHNQYSEVVELPFDSDVKRMSVIMKDNSSGKLIAFTKGAVERVLEACTAYRTNDSDDVVPLSE</sequence>
<keyword evidence="1" id="KW-0472">Membrane</keyword>
<dbReference type="Gene3D" id="3.40.1110.10">
    <property type="entry name" value="Calcium-transporting ATPase, cytoplasmic domain N"/>
    <property type="match status" value="1"/>
</dbReference>
<comment type="caution">
    <text evidence="4">The sequence shown here is derived from an EMBL/GenBank/DDBJ whole genome shotgun (WGS) entry which is preliminary data.</text>
</comment>
<dbReference type="Proteomes" id="UP000266272">
    <property type="component" value="Unassembled WGS sequence"/>
</dbReference>
<dbReference type="PRINTS" id="PR00119">
    <property type="entry name" value="CATATPASE"/>
</dbReference>
<evidence type="ECO:0000313" key="5">
    <source>
        <dbReference type="Proteomes" id="UP000266272"/>
    </source>
</evidence>
<dbReference type="SUPFAM" id="SSF81660">
    <property type="entry name" value="Metal cation-transporting ATPase, ATP-binding domain N"/>
    <property type="match status" value="1"/>
</dbReference>
<dbReference type="GO" id="GO:0006811">
    <property type="term" value="P:monoatomic ion transport"/>
    <property type="evidence" value="ECO:0007669"/>
    <property type="project" value="UniProtKB-ARBA"/>
</dbReference>
<dbReference type="OrthoDB" id="3352408at2759"/>
<dbReference type="STRING" id="490622.A0A395NEU6"/>
<dbReference type="Pfam" id="PF00122">
    <property type="entry name" value="E1-E2_ATPase"/>
    <property type="match status" value="1"/>
</dbReference>
<feature type="domain" description="Cation-transporting P-type ATPase N-terminal" evidence="3">
    <location>
        <begin position="2"/>
        <end position="42"/>
    </location>
</feature>
<evidence type="ECO:0000313" key="4">
    <source>
        <dbReference type="EMBL" id="RFU74347.1"/>
    </source>
</evidence>
<keyword evidence="1" id="KW-1133">Transmembrane helix</keyword>
<dbReference type="Pfam" id="PF13246">
    <property type="entry name" value="Cation_ATPase"/>
    <property type="match status" value="1"/>
</dbReference>
<evidence type="ECO:0000259" key="2">
    <source>
        <dbReference type="Pfam" id="PF00122"/>
    </source>
</evidence>
<dbReference type="InterPro" id="IPR023299">
    <property type="entry name" value="ATPase_P-typ_cyto_dom_N"/>
</dbReference>
<evidence type="ECO:0000256" key="1">
    <source>
        <dbReference type="SAM" id="Phobius"/>
    </source>
</evidence>
<dbReference type="EMBL" id="PXOA01000548">
    <property type="protein sequence ID" value="RFU74347.1"/>
    <property type="molecule type" value="Genomic_DNA"/>
</dbReference>
<dbReference type="PANTHER" id="PTHR42861">
    <property type="entry name" value="CALCIUM-TRANSPORTING ATPASE"/>
    <property type="match status" value="1"/>
</dbReference>
<feature type="transmembrane region" description="Helical" evidence="1">
    <location>
        <begin position="20"/>
        <end position="41"/>
    </location>
</feature>
<keyword evidence="1" id="KW-0812">Transmembrane</keyword>
<feature type="transmembrane region" description="Helical" evidence="1">
    <location>
        <begin position="48"/>
        <end position="67"/>
    </location>
</feature>
<dbReference type="InterPro" id="IPR004014">
    <property type="entry name" value="ATPase_P-typ_cation-transptr_N"/>
</dbReference>
<evidence type="ECO:0000259" key="3">
    <source>
        <dbReference type="Pfam" id="PF00690"/>
    </source>
</evidence>
<dbReference type="InterPro" id="IPR023298">
    <property type="entry name" value="ATPase_P-typ_TM_dom_sf"/>
</dbReference>
<name>A0A395NEU6_TRIAR</name>
<dbReference type="InterPro" id="IPR059000">
    <property type="entry name" value="ATPase_P-type_domA"/>
</dbReference>
<gene>
    <name evidence="4" type="ORF">TARUN_7902</name>
</gene>
<reference evidence="4 5" key="1">
    <citation type="journal article" date="2018" name="PLoS Pathog.">
        <title>Evolution of structural diversity of trichothecenes, a family of toxins produced by plant pathogenic and entomopathogenic fungi.</title>
        <authorList>
            <person name="Proctor R.H."/>
            <person name="McCormick S.P."/>
            <person name="Kim H.S."/>
            <person name="Cardoza R.E."/>
            <person name="Stanley A.M."/>
            <person name="Lindo L."/>
            <person name="Kelly A."/>
            <person name="Brown D.W."/>
            <person name="Lee T."/>
            <person name="Vaughan M.M."/>
            <person name="Alexander N.J."/>
            <person name="Busman M."/>
            <person name="Gutierrez S."/>
        </authorList>
    </citation>
    <scope>NUCLEOTIDE SEQUENCE [LARGE SCALE GENOMIC DNA]</scope>
    <source>
        <strain evidence="4 5">IBT 40837</strain>
    </source>
</reference>
<dbReference type="Gene3D" id="1.20.1110.10">
    <property type="entry name" value="Calcium-transporting ATPase, transmembrane domain"/>
    <property type="match status" value="2"/>
</dbReference>
<protein>
    <submittedName>
        <fullName evidence="4">Potassium sodium efflux p-type atpase, fungal-type</fullName>
    </submittedName>
</protein>
<dbReference type="InterPro" id="IPR023214">
    <property type="entry name" value="HAD_sf"/>
</dbReference>
<proteinExistence type="predicted"/>
<dbReference type="SUPFAM" id="SSF81653">
    <property type="entry name" value="Calcium ATPase, transduction domain A"/>
    <property type="match status" value="1"/>
</dbReference>
<keyword evidence="5" id="KW-1185">Reference proteome</keyword>
<dbReference type="Gene3D" id="3.40.50.1000">
    <property type="entry name" value="HAD superfamily/HAD-like"/>
    <property type="match status" value="1"/>
</dbReference>
<organism evidence="4 5">
    <name type="scientific">Trichoderma arundinaceum</name>
    <dbReference type="NCBI Taxonomy" id="490622"/>
    <lineage>
        <taxon>Eukaryota</taxon>
        <taxon>Fungi</taxon>
        <taxon>Dikarya</taxon>
        <taxon>Ascomycota</taxon>
        <taxon>Pezizomycotina</taxon>
        <taxon>Sordariomycetes</taxon>
        <taxon>Hypocreomycetidae</taxon>
        <taxon>Hypocreales</taxon>
        <taxon>Hypocreaceae</taxon>
        <taxon>Trichoderma</taxon>
    </lineage>
</organism>
<dbReference type="GO" id="GO:0000166">
    <property type="term" value="F:nucleotide binding"/>
    <property type="evidence" value="ECO:0007669"/>
    <property type="project" value="InterPro"/>
</dbReference>
<dbReference type="InterPro" id="IPR008250">
    <property type="entry name" value="ATPase_P-typ_transduc_dom_A_sf"/>
</dbReference>
<accession>A0A395NEU6</accession>
<feature type="domain" description="P-type ATPase A" evidence="2">
    <location>
        <begin position="94"/>
        <end position="177"/>
    </location>
</feature>
<dbReference type="Pfam" id="PF00690">
    <property type="entry name" value="Cation_ATPase_N"/>
    <property type="match status" value="1"/>
</dbReference>